<dbReference type="Gene3D" id="3.90.180.10">
    <property type="entry name" value="Medium-chain alcohol dehydrogenases, catalytic domain"/>
    <property type="match status" value="1"/>
</dbReference>
<dbReference type="InterPro" id="IPR036291">
    <property type="entry name" value="NAD(P)-bd_dom_sf"/>
</dbReference>
<keyword evidence="5" id="KW-0560">Oxidoreductase</keyword>
<dbReference type="AlphaFoldDB" id="A0A024QFT2"/>
<dbReference type="eggNOG" id="COG1063">
    <property type="taxonomic scope" value="Bacteria"/>
</dbReference>
<evidence type="ECO:0000259" key="6">
    <source>
        <dbReference type="Pfam" id="PF00107"/>
    </source>
</evidence>
<evidence type="ECO:0000256" key="3">
    <source>
        <dbReference type="ARBA" id="ARBA00022723"/>
    </source>
</evidence>
<evidence type="ECO:0000313" key="9">
    <source>
        <dbReference type="Proteomes" id="UP000028875"/>
    </source>
</evidence>
<feature type="domain" description="Alcohol dehydrogenase-like C-terminal" evidence="6">
    <location>
        <begin position="242"/>
        <end position="318"/>
    </location>
</feature>
<dbReference type="STRING" id="1462526.BN990_03395"/>
<dbReference type="InterPro" id="IPR011032">
    <property type="entry name" value="GroES-like_sf"/>
</dbReference>
<comment type="cofactor">
    <cofactor evidence="1">
        <name>Zn(2+)</name>
        <dbReference type="ChEBI" id="CHEBI:29105"/>
    </cofactor>
</comment>
<keyword evidence="4" id="KW-0862">Zinc</keyword>
<dbReference type="PANTHER" id="PTHR43350:SF19">
    <property type="entry name" value="D-GULOSIDE 3-DEHYDROGENASE"/>
    <property type="match status" value="1"/>
</dbReference>
<evidence type="ECO:0000259" key="7">
    <source>
        <dbReference type="Pfam" id="PF08240"/>
    </source>
</evidence>
<gene>
    <name evidence="8" type="primary">idnD</name>
    <name evidence="8" type="ORF">BN990_03395</name>
</gene>
<dbReference type="InterPro" id="IPR013154">
    <property type="entry name" value="ADH-like_N"/>
</dbReference>
<dbReference type="SUPFAM" id="SSF50129">
    <property type="entry name" value="GroES-like"/>
    <property type="match status" value="1"/>
</dbReference>
<evidence type="ECO:0000256" key="4">
    <source>
        <dbReference type="ARBA" id="ARBA00022833"/>
    </source>
</evidence>
<dbReference type="Proteomes" id="UP000028875">
    <property type="component" value="Unassembled WGS sequence"/>
</dbReference>
<name>A0A024QFT2_9BACI</name>
<evidence type="ECO:0000256" key="5">
    <source>
        <dbReference type="ARBA" id="ARBA00023002"/>
    </source>
</evidence>
<accession>A0A024QFT2</accession>
<comment type="similarity">
    <text evidence="2">Belongs to the zinc-containing alcohol dehydrogenase family.</text>
</comment>
<feature type="domain" description="Alcohol dehydrogenase-like N-terminal" evidence="7">
    <location>
        <begin position="32"/>
        <end position="153"/>
    </location>
</feature>
<proteinExistence type="inferred from homology"/>
<keyword evidence="9" id="KW-1185">Reference proteome</keyword>
<dbReference type="Pfam" id="PF00107">
    <property type="entry name" value="ADH_zinc_N"/>
    <property type="match status" value="1"/>
</dbReference>
<comment type="caution">
    <text evidence="8">The sequence shown here is derived from an EMBL/GenBank/DDBJ whole genome shotgun (WGS) entry which is preliminary data.</text>
</comment>
<sequence>MARTLHSVSSKTYQLLQPGKIQENVQKKDIKAGYVVIEPTLASICHADIRYYAGLRKPEALAKKLPMALLHEGIGTIVESNDSEFQFGQRVVIVPNLPNYLLKGNEKEACCNSCRKGNPDNYCEKSSFMGSGYDGIAQHRVVVPSSCAIPIPEHIPDEIAVLSELCTVSYHALHPLKGTLNANSTRIAVFGDGPVGYLTAAMLRFLFGVDYSRLLVFGAIPEKLSHFTFATCQLVHEVDFKKTNGIDVAIDCTGGIFSESAINQAINLLYPGGSLILMGVSEDRVPINTRDILEKGISLYGSSRSSVPDYHAVMEAFENLNYQHALKEIIPDHYTSIYSAHDFQNAMNDASNHKGWKKTILDFKWS</sequence>
<dbReference type="GO" id="GO:0016491">
    <property type="term" value="F:oxidoreductase activity"/>
    <property type="evidence" value="ECO:0007669"/>
    <property type="project" value="UniProtKB-KW"/>
</dbReference>
<dbReference type="GO" id="GO:0046872">
    <property type="term" value="F:metal ion binding"/>
    <property type="evidence" value="ECO:0007669"/>
    <property type="project" value="UniProtKB-KW"/>
</dbReference>
<dbReference type="EMBL" id="CCDP010000002">
    <property type="protein sequence ID" value="CDQ41045.1"/>
    <property type="molecule type" value="Genomic_DNA"/>
</dbReference>
<protein>
    <submittedName>
        <fullName evidence="8">L-idonate 5-dehydrogenase</fullName>
    </submittedName>
</protein>
<dbReference type="Pfam" id="PF08240">
    <property type="entry name" value="ADH_N"/>
    <property type="match status" value="1"/>
</dbReference>
<dbReference type="PANTHER" id="PTHR43350">
    <property type="entry name" value="NAD-DEPENDENT ALCOHOL DEHYDROGENASE"/>
    <property type="match status" value="1"/>
</dbReference>
<dbReference type="InterPro" id="IPR013149">
    <property type="entry name" value="ADH-like_C"/>
</dbReference>
<reference evidence="8 9" key="1">
    <citation type="submission" date="2014-03" db="EMBL/GenBank/DDBJ databases">
        <authorList>
            <person name="Urmite Genomes U."/>
        </authorList>
    </citation>
    <scope>NUCLEOTIDE SEQUENCE [LARGE SCALE GENOMIC DNA]</scope>
    <source>
        <strain evidence="8 9">Vm-5</strain>
    </source>
</reference>
<evidence type="ECO:0000313" key="8">
    <source>
        <dbReference type="EMBL" id="CDQ41045.1"/>
    </source>
</evidence>
<keyword evidence="3" id="KW-0479">Metal-binding</keyword>
<dbReference type="Gene3D" id="3.40.50.720">
    <property type="entry name" value="NAD(P)-binding Rossmann-like Domain"/>
    <property type="match status" value="1"/>
</dbReference>
<reference evidence="9" key="2">
    <citation type="submission" date="2014-05" db="EMBL/GenBank/DDBJ databases">
        <title>Draft genome sequence of Virgibacillus massiliensis Vm-5.</title>
        <authorList>
            <person name="Khelaifia S."/>
            <person name="Croce O."/>
            <person name="Lagier J.C."/>
            <person name="Raoult D."/>
        </authorList>
    </citation>
    <scope>NUCLEOTIDE SEQUENCE [LARGE SCALE GENOMIC DNA]</scope>
    <source>
        <strain evidence="9">Vm-5</strain>
    </source>
</reference>
<dbReference type="OrthoDB" id="1700359at2"/>
<evidence type="ECO:0000256" key="2">
    <source>
        <dbReference type="ARBA" id="ARBA00008072"/>
    </source>
</evidence>
<evidence type="ECO:0000256" key="1">
    <source>
        <dbReference type="ARBA" id="ARBA00001947"/>
    </source>
</evidence>
<dbReference type="RefSeq" id="WP_038245795.1">
    <property type="nucleotide sequence ID" value="NZ_BNER01000007.1"/>
</dbReference>
<dbReference type="SUPFAM" id="SSF51735">
    <property type="entry name" value="NAD(P)-binding Rossmann-fold domains"/>
    <property type="match status" value="1"/>
</dbReference>
<organism evidence="8 9">
    <name type="scientific">Virgibacillus massiliensis</name>
    <dbReference type="NCBI Taxonomy" id="1462526"/>
    <lineage>
        <taxon>Bacteria</taxon>
        <taxon>Bacillati</taxon>
        <taxon>Bacillota</taxon>
        <taxon>Bacilli</taxon>
        <taxon>Bacillales</taxon>
        <taxon>Bacillaceae</taxon>
        <taxon>Virgibacillus</taxon>
    </lineage>
</organism>